<feature type="chain" id="PRO_5043709049" description="Pectinesterase inhibitor domain-containing protein" evidence="1">
    <location>
        <begin position="24"/>
        <end position="199"/>
    </location>
</feature>
<dbReference type="Gene3D" id="1.20.140.40">
    <property type="entry name" value="Invertase/pectin methylesterase inhibitor family protein"/>
    <property type="match status" value="1"/>
</dbReference>
<dbReference type="AlphaFoldDB" id="A0AAV6Y2T0"/>
<dbReference type="Pfam" id="PF04043">
    <property type="entry name" value="PMEI"/>
    <property type="match status" value="1"/>
</dbReference>
<organism evidence="3 4">
    <name type="scientific">Buddleja alternifolia</name>
    <dbReference type="NCBI Taxonomy" id="168488"/>
    <lineage>
        <taxon>Eukaryota</taxon>
        <taxon>Viridiplantae</taxon>
        <taxon>Streptophyta</taxon>
        <taxon>Embryophyta</taxon>
        <taxon>Tracheophyta</taxon>
        <taxon>Spermatophyta</taxon>
        <taxon>Magnoliopsida</taxon>
        <taxon>eudicotyledons</taxon>
        <taxon>Gunneridae</taxon>
        <taxon>Pentapetalae</taxon>
        <taxon>asterids</taxon>
        <taxon>lamiids</taxon>
        <taxon>Lamiales</taxon>
        <taxon>Scrophulariaceae</taxon>
        <taxon>Buddlejeae</taxon>
        <taxon>Buddleja</taxon>
    </lineage>
</organism>
<evidence type="ECO:0000313" key="3">
    <source>
        <dbReference type="EMBL" id="KAG8389511.1"/>
    </source>
</evidence>
<evidence type="ECO:0000259" key="2">
    <source>
        <dbReference type="Pfam" id="PF04043"/>
    </source>
</evidence>
<keyword evidence="4" id="KW-1185">Reference proteome</keyword>
<gene>
    <name evidence="3" type="ORF">BUALT_Bualt02G0237000</name>
</gene>
<dbReference type="EMBL" id="WHWC01000002">
    <property type="protein sequence ID" value="KAG8389511.1"/>
    <property type="molecule type" value="Genomic_DNA"/>
</dbReference>
<dbReference type="NCBIfam" id="TIGR01614">
    <property type="entry name" value="PME_inhib"/>
    <property type="match status" value="1"/>
</dbReference>
<proteinExistence type="predicted"/>
<evidence type="ECO:0000256" key="1">
    <source>
        <dbReference type="SAM" id="SignalP"/>
    </source>
</evidence>
<dbReference type="InterPro" id="IPR006501">
    <property type="entry name" value="Pectinesterase_inhib_dom"/>
</dbReference>
<keyword evidence="1" id="KW-0732">Signal</keyword>
<dbReference type="SUPFAM" id="SSF101148">
    <property type="entry name" value="Plant invertase/pectin methylesterase inhibitor"/>
    <property type="match status" value="1"/>
</dbReference>
<feature type="domain" description="Pectinesterase inhibitor" evidence="2">
    <location>
        <begin position="37"/>
        <end position="163"/>
    </location>
</feature>
<feature type="signal peptide" evidence="1">
    <location>
        <begin position="1"/>
        <end position="23"/>
    </location>
</feature>
<dbReference type="Proteomes" id="UP000826271">
    <property type="component" value="Unassembled WGS sequence"/>
</dbReference>
<dbReference type="CDD" id="cd14859">
    <property type="entry name" value="PMEI_like"/>
    <property type="match status" value="1"/>
</dbReference>
<protein>
    <recommendedName>
        <fullName evidence="2">Pectinesterase inhibitor domain-containing protein</fullName>
    </recommendedName>
</protein>
<evidence type="ECO:0000313" key="4">
    <source>
        <dbReference type="Proteomes" id="UP000826271"/>
    </source>
</evidence>
<name>A0AAV6Y2T0_9LAMI</name>
<comment type="caution">
    <text evidence="3">The sequence shown here is derived from an EMBL/GenBank/DDBJ whole genome shotgun (WGS) entry which is preliminary data.</text>
</comment>
<sequence length="199" mass="21797">MSSKVIFLLALLCVSLSPAPAAAHRPRFLAGVTGDALVQKACRGVGKYEPECLKILRATDKLDKGDSMDLAFFTLRYVESHAYNLTVEIKKAAAEPDLGPMFQSALAECMEQYIPLDDLVEDGINAMLAEANSDSRDFIDAAITSMDICDGQLQSSYEEEKADKETKSDSSPDFQIAEALKQHNEFLRAMLKAALNIIN</sequence>
<reference evidence="3" key="1">
    <citation type="submission" date="2019-10" db="EMBL/GenBank/DDBJ databases">
        <authorList>
            <person name="Zhang R."/>
            <person name="Pan Y."/>
            <person name="Wang J."/>
            <person name="Ma R."/>
            <person name="Yu S."/>
        </authorList>
    </citation>
    <scope>NUCLEOTIDE SEQUENCE</scope>
    <source>
        <strain evidence="3">LA-IB0</strain>
        <tissue evidence="3">Leaf</tissue>
    </source>
</reference>
<accession>A0AAV6Y2T0</accession>
<dbReference type="GO" id="GO:0004857">
    <property type="term" value="F:enzyme inhibitor activity"/>
    <property type="evidence" value="ECO:0007669"/>
    <property type="project" value="InterPro"/>
</dbReference>
<dbReference type="InterPro" id="IPR035513">
    <property type="entry name" value="Invertase/methylesterase_inhib"/>
</dbReference>